<comment type="subcellular location">
    <subcellularLocation>
        <location evidence="9">Cell membrane</location>
        <topology evidence="9">Multi-pass membrane protein</topology>
    </subcellularLocation>
    <subcellularLocation>
        <location evidence="1">Membrane</location>
        <topology evidence="1">Multi-pass membrane protein</topology>
    </subcellularLocation>
</comment>
<dbReference type="AlphaFoldDB" id="A0A6P3YBR1"/>
<dbReference type="GO" id="GO:0005549">
    <property type="term" value="F:odorant binding"/>
    <property type="evidence" value="ECO:0007669"/>
    <property type="project" value="InterPro"/>
</dbReference>
<accession>A0A6P3YBR1</accession>
<dbReference type="Pfam" id="PF02949">
    <property type="entry name" value="7tm_6"/>
    <property type="match status" value="1"/>
</dbReference>
<feature type="transmembrane region" description="Helical" evidence="9">
    <location>
        <begin position="298"/>
        <end position="318"/>
    </location>
</feature>
<comment type="caution">
    <text evidence="9">Lacks conserved residue(s) required for the propagation of feature annotation.</text>
</comment>
<feature type="transmembrane region" description="Helical" evidence="9">
    <location>
        <begin position="170"/>
        <end position="189"/>
    </location>
</feature>
<reference evidence="11" key="1">
    <citation type="submission" date="2025-08" db="UniProtKB">
        <authorList>
            <consortium name="RefSeq"/>
        </authorList>
    </citation>
    <scope>IDENTIFICATION</scope>
</reference>
<keyword evidence="7 9" id="KW-0675">Receptor</keyword>
<evidence type="ECO:0000256" key="4">
    <source>
        <dbReference type="ARBA" id="ARBA00022725"/>
    </source>
</evidence>
<evidence type="ECO:0000256" key="8">
    <source>
        <dbReference type="ARBA" id="ARBA00023224"/>
    </source>
</evidence>
<evidence type="ECO:0000313" key="11">
    <source>
        <dbReference type="RefSeq" id="XP_014487394.1"/>
    </source>
</evidence>
<proteinExistence type="inferred from homology"/>
<evidence type="ECO:0000256" key="7">
    <source>
        <dbReference type="ARBA" id="ARBA00023170"/>
    </source>
</evidence>
<dbReference type="GO" id="GO:0004984">
    <property type="term" value="F:olfactory receptor activity"/>
    <property type="evidence" value="ECO:0007669"/>
    <property type="project" value="InterPro"/>
</dbReference>
<dbReference type="OrthoDB" id="6604226at2759"/>
<evidence type="ECO:0000256" key="6">
    <source>
        <dbReference type="ARBA" id="ARBA00023136"/>
    </source>
</evidence>
<dbReference type="InterPro" id="IPR004117">
    <property type="entry name" value="7tm6_olfct_rcpt"/>
</dbReference>
<dbReference type="RefSeq" id="XP_014487394.1">
    <property type="nucleotide sequence ID" value="XM_014631908.1"/>
</dbReference>
<keyword evidence="6 9" id="KW-0472">Membrane</keyword>
<gene>
    <name evidence="11" type="primary">LOC106751118</name>
</gene>
<dbReference type="GO" id="GO:0007165">
    <property type="term" value="P:signal transduction"/>
    <property type="evidence" value="ECO:0007669"/>
    <property type="project" value="UniProtKB-KW"/>
</dbReference>
<protein>
    <recommendedName>
        <fullName evidence="9">Odorant receptor</fullName>
    </recommendedName>
</protein>
<dbReference type="GO" id="GO:0005886">
    <property type="term" value="C:plasma membrane"/>
    <property type="evidence" value="ECO:0007669"/>
    <property type="project" value="UniProtKB-SubCell"/>
</dbReference>
<comment type="similarity">
    <text evidence="9">Belongs to the insect chemoreceptor superfamily. Heteromeric odorant receptor channel (TC 1.A.69) family.</text>
</comment>
<dbReference type="PANTHER" id="PTHR21137">
    <property type="entry name" value="ODORANT RECEPTOR"/>
    <property type="match status" value="1"/>
</dbReference>
<evidence type="ECO:0000313" key="10">
    <source>
        <dbReference type="Proteomes" id="UP000515204"/>
    </source>
</evidence>
<evidence type="ECO:0000256" key="1">
    <source>
        <dbReference type="ARBA" id="ARBA00004141"/>
    </source>
</evidence>
<keyword evidence="5 9" id="KW-1133">Transmembrane helix</keyword>
<keyword evidence="10" id="KW-1185">Reference proteome</keyword>
<feature type="transmembrane region" description="Helical" evidence="9">
    <location>
        <begin position="266"/>
        <end position="292"/>
    </location>
</feature>
<evidence type="ECO:0000256" key="3">
    <source>
        <dbReference type="ARBA" id="ARBA00022692"/>
    </source>
</evidence>
<sequence length="395" mass="45144">MKSSIKWNADTAQVLTFYRNVLGIVGLWVLDEKDLFSRIRWSLSTMVEISATVSLSLEVIRHCKNHEDTLNAFLSASSSVISMSKLLLHRLNWRHKLILVESVIHDWTFVKNPSSRDIMLKYARRGRLGATAIFALGCASCVFLFTQFVLGDMKMPWEQIFNNTHVERRLLLAAYCVFDTYTSFTYGLIEILQSLQILVNCISQCGNDGFFFGLTMHVCGQFEVLRTDFAAMSCEELLCRPQLIRLLKRHHRLICMAYHLKRAFDMVILAQLFMSVMLLCVEGFQLLLTLAINETFAAMKHALFIIVLLVQLFIYCFAGQTLELQSEGLAYAIYESPWYCFDVSVMKNLPIMILRAATPHQLTAGKFLAINFVSFKEILKASASYLSVLRVMLES</sequence>
<name>A0A6P3YBR1_DINQU</name>
<keyword evidence="2 9" id="KW-0716">Sensory transduction</keyword>
<dbReference type="PANTHER" id="PTHR21137:SF26">
    <property type="entry name" value="ODORANT RECEPTOR 10A-RELATED"/>
    <property type="match status" value="1"/>
</dbReference>
<organism evidence="10 11">
    <name type="scientific">Dinoponera quadriceps</name>
    <name type="common">South American ant</name>
    <dbReference type="NCBI Taxonomy" id="609295"/>
    <lineage>
        <taxon>Eukaryota</taxon>
        <taxon>Metazoa</taxon>
        <taxon>Ecdysozoa</taxon>
        <taxon>Arthropoda</taxon>
        <taxon>Hexapoda</taxon>
        <taxon>Insecta</taxon>
        <taxon>Pterygota</taxon>
        <taxon>Neoptera</taxon>
        <taxon>Endopterygota</taxon>
        <taxon>Hymenoptera</taxon>
        <taxon>Apocrita</taxon>
        <taxon>Aculeata</taxon>
        <taxon>Formicoidea</taxon>
        <taxon>Formicidae</taxon>
        <taxon>Ponerinae</taxon>
        <taxon>Ponerini</taxon>
        <taxon>Dinoponera</taxon>
    </lineage>
</organism>
<dbReference type="GeneID" id="106751118"/>
<keyword evidence="8 9" id="KW-0807">Transducer</keyword>
<keyword evidence="4 9" id="KW-0552">Olfaction</keyword>
<keyword evidence="3 9" id="KW-0812">Transmembrane</keyword>
<dbReference type="KEGG" id="dqu:106751118"/>
<evidence type="ECO:0000256" key="5">
    <source>
        <dbReference type="ARBA" id="ARBA00022989"/>
    </source>
</evidence>
<dbReference type="Proteomes" id="UP000515204">
    <property type="component" value="Unplaced"/>
</dbReference>
<evidence type="ECO:0000256" key="9">
    <source>
        <dbReference type="RuleBase" id="RU351113"/>
    </source>
</evidence>
<feature type="transmembrane region" description="Helical" evidence="9">
    <location>
        <begin position="128"/>
        <end position="150"/>
    </location>
</feature>
<evidence type="ECO:0000256" key="2">
    <source>
        <dbReference type="ARBA" id="ARBA00022606"/>
    </source>
</evidence>